<evidence type="ECO:0000256" key="3">
    <source>
        <dbReference type="ARBA" id="ARBA00022448"/>
    </source>
</evidence>
<evidence type="ECO:0000313" key="10">
    <source>
        <dbReference type="Proteomes" id="UP000230161"/>
    </source>
</evidence>
<feature type="transmembrane region" description="Helical" evidence="8">
    <location>
        <begin position="114"/>
        <end position="133"/>
    </location>
</feature>
<proteinExistence type="inferred from homology"/>
<reference evidence="9 10" key="1">
    <citation type="submission" date="2017-11" db="EMBL/GenBank/DDBJ databases">
        <title>Genomic Encyclopedia of Archaeal and Bacterial Type Strains, Phase II (KMG-II): From Individual Species to Whole Genera.</title>
        <authorList>
            <person name="Goeker M."/>
        </authorList>
    </citation>
    <scope>NUCLEOTIDE SEQUENCE [LARGE SCALE GENOMIC DNA]</scope>
    <source>
        <strain evidence="9 10">DSM 25625</strain>
    </source>
</reference>
<keyword evidence="6 8" id="KW-1133">Transmembrane helix</keyword>
<evidence type="ECO:0000256" key="8">
    <source>
        <dbReference type="SAM" id="Phobius"/>
    </source>
</evidence>
<comment type="similarity">
    <text evidence="2">Belongs to the binding-protein-dependent transport system permease family. FecCD subfamily.</text>
</comment>
<keyword evidence="4" id="KW-1003">Cell membrane</keyword>
<dbReference type="SUPFAM" id="SSF81345">
    <property type="entry name" value="ABC transporter involved in vitamin B12 uptake, BtuC"/>
    <property type="match status" value="1"/>
</dbReference>
<feature type="transmembrane region" description="Helical" evidence="8">
    <location>
        <begin position="187"/>
        <end position="215"/>
    </location>
</feature>
<evidence type="ECO:0000256" key="2">
    <source>
        <dbReference type="ARBA" id="ARBA00007935"/>
    </source>
</evidence>
<dbReference type="InterPro" id="IPR037294">
    <property type="entry name" value="ABC_BtuC-like"/>
</dbReference>
<dbReference type="EMBL" id="PGFB01000003">
    <property type="protein sequence ID" value="PJJ62371.1"/>
    <property type="molecule type" value="Genomic_DNA"/>
</dbReference>
<dbReference type="Pfam" id="PF01032">
    <property type="entry name" value="FecCD"/>
    <property type="match status" value="1"/>
</dbReference>
<evidence type="ECO:0000313" key="9">
    <source>
        <dbReference type="EMBL" id="PJJ62371.1"/>
    </source>
</evidence>
<comment type="subcellular location">
    <subcellularLocation>
        <location evidence="1">Cell membrane</location>
        <topology evidence="1">Multi-pass membrane protein</topology>
    </subcellularLocation>
</comment>
<sequence>MSGALLIPAGVALVLLLAALSVMIGSTVFSPADVATALLAPTGGESDLVITGVRIPRMLLAIAAGAALSVAGVVMQALTRNPLADPGILGVNAGASFAVALGMTVFGISQYSATLWLAFAGAALASIAVAALGASSRGSQSAARLVLGGVAVGAVLAGATSALSMLNPKAYATMRLWEAGSLAGRDLGVSGLTLALVTGGVVVALLLAPGLNVLVLGEDTASSLGSRIRAVRGWSLVTIVVLCGAATAAVGPIAFVGLMVPHAVRAVVGADQRTVLAYSLLAGPALLLVADLIARSVIRPHEVPIGVVTAILGAPLLVALVVFRRRAS</sequence>
<evidence type="ECO:0000256" key="6">
    <source>
        <dbReference type="ARBA" id="ARBA00022989"/>
    </source>
</evidence>
<gene>
    <name evidence="9" type="ORF">CLV54_2172</name>
</gene>
<protein>
    <submittedName>
        <fullName evidence="9">Iron complex transport system permease protein</fullName>
    </submittedName>
</protein>
<dbReference type="Proteomes" id="UP000230161">
    <property type="component" value="Unassembled WGS sequence"/>
</dbReference>
<accession>A0A2M9BWR4</accession>
<dbReference type="FunFam" id="1.10.3470.10:FF:000001">
    <property type="entry name" value="Vitamin B12 ABC transporter permease BtuC"/>
    <property type="match status" value="1"/>
</dbReference>
<evidence type="ECO:0000256" key="1">
    <source>
        <dbReference type="ARBA" id="ARBA00004651"/>
    </source>
</evidence>
<dbReference type="PANTHER" id="PTHR30472:SF1">
    <property type="entry name" value="FE(3+) DICITRATE TRANSPORT SYSTEM PERMEASE PROTEIN FECC-RELATED"/>
    <property type="match status" value="1"/>
</dbReference>
<organism evidence="9 10">
    <name type="scientific">Compostimonas suwonensis</name>
    <dbReference type="NCBI Taxonomy" id="1048394"/>
    <lineage>
        <taxon>Bacteria</taxon>
        <taxon>Bacillati</taxon>
        <taxon>Actinomycetota</taxon>
        <taxon>Actinomycetes</taxon>
        <taxon>Micrococcales</taxon>
        <taxon>Microbacteriaceae</taxon>
        <taxon>Compostimonas</taxon>
    </lineage>
</organism>
<dbReference type="GO" id="GO:0022857">
    <property type="term" value="F:transmembrane transporter activity"/>
    <property type="evidence" value="ECO:0007669"/>
    <property type="project" value="InterPro"/>
</dbReference>
<dbReference type="CDD" id="cd06550">
    <property type="entry name" value="TM_ABC_iron-siderophores_like"/>
    <property type="match status" value="1"/>
</dbReference>
<dbReference type="GO" id="GO:0033214">
    <property type="term" value="P:siderophore-iron import into cell"/>
    <property type="evidence" value="ECO:0007669"/>
    <property type="project" value="TreeGrafter"/>
</dbReference>
<dbReference type="Gene3D" id="1.10.3470.10">
    <property type="entry name" value="ABC transporter involved in vitamin B12 uptake, BtuC"/>
    <property type="match status" value="1"/>
</dbReference>
<keyword evidence="5 8" id="KW-0812">Transmembrane</keyword>
<dbReference type="GO" id="GO:0005886">
    <property type="term" value="C:plasma membrane"/>
    <property type="evidence" value="ECO:0007669"/>
    <property type="project" value="UniProtKB-SubCell"/>
</dbReference>
<dbReference type="InterPro" id="IPR000522">
    <property type="entry name" value="ABC_transptr_permease_BtuC"/>
</dbReference>
<feature type="transmembrane region" description="Helical" evidence="8">
    <location>
        <begin position="275"/>
        <end position="293"/>
    </location>
</feature>
<evidence type="ECO:0000256" key="7">
    <source>
        <dbReference type="ARBA" id="ARBA00023136"/>
    </source>
</evidence>
<feature type="transmembrane region" description="Helical" evidence="8">
    <location>
        <begin position="305"/>
        <end position="323"/>
    </location>
</feature>
<keyword evidence="3" id="KW-0813">Transport</keyword>
<comment type="caution">
    <text evidence="9">The sequence shown here is derived from an EMBL/GenBank/DDBJ whole genome shotgun (WGS) entry which is preliminary data.</text>
</comment>
<evidence type="ECO:0000256" key="5">
    <source>
        <dbReference type="ARBA" id="ARBA00022692"/>
    </source>
</evidence>
<feature type="transmembrane region" description="Helical" evidence="8">
    <location>
        <begin position="145"/>
        <end position="167"/>
    </location>
</feature>
<keyword evidence="10" id="KW-1185">Reference proteome</keyword>
<feature type="transmembrane region" description="Helical" evidence="8">
    <location>
        <begin position="236"/>
        <end position="255"/>
    </location>
</feature>
<dbReference type="PANTHER" id="PTHR30472">
    <property type="entry name" value="FERRIC ENTEROBACTIN TRANSPORT SYSTEM PERMEASE PROTEIN"/>
    <property type="match status" value="1"/>
</dbReference>
<feature type="transmembrane region" description="Helical" evidence="8">
    <location>
        <begin position="87"/>
        <end position="108"/>
    </location>
</feature>
<dbReference type="AlphaFoldDB" id="A0A2M9BWR4"/>
<name>A0A2M9BWR4_9MICO</name>
<keyword evidence="7 8" id="KW-0472">Membrane</keyword>
<evidence type="ECO:0000256" key="4">
    <source>
        <dbReference type="ARBA" id="ARBA00022475"/>
    </source>
</evidence>
<feature type="transmembrane region" description="Helical" evidence="8">
    <location>
        <begin position="55"/>
        <end position="75"/>
    </location>
</feature>